<dbReference type="STRING" id="1134406.ADN00_05100"/>
<dbReference type="InterPro" id="IPR051783">
    <property type="entry name" value="NAD(P)-dependent_oxidoreduct"/>
</dbReference>
<reference evidence="2 3" key="1">
    <citation type="submission" date="2015-07" db="EMBL/GenBank/DDBJ databases">
        <title>Genome sequence of Ornatilinea apprima DSM 23815.</title>
        <authorList>
            <person name="Hemp J."/>
            <person name="Ward L.M."/>
            <person name="Pace L.A."/>
            <person name="Fischer W.W."/>
        </authorList>
    </citation>
    <scope>NUCLEOTIDE SEQUENCE [LARGE SCALE GENOMIC DNA]</scope>
    <source>
        <strain evidence="2 3">P3M-1</strain>
    </source>
</reference>
<protein>
    <recommendedName>
        <fullName evidence="1">NAD-dependent epimerase/dehydratase domain-containing protein</fullName>
    </recommendedName>
</protein>
<dbReference type="OrthoDB" id="9807212at2"/>
<dbReference type="Pfam" id="PF01370">
    <property type="entry name" value="Epimerase"/>
    <property type="match status" value="1"/>
</dbReference>
<keyword evidence="3" id="KW-1185">Reference proteome</keyword>
<evidence type="ECO:0000313" key="2">
    <source>
        <dbReference type="EMBL" id="KPL79219.1"/>
    </source>
</evidence>
<evidence type="ECO:0000259" key="1">
    <source>
        <dbReference type="Pfam" id="PF01370"/>
    </source>
</evidence>
<evidence type="ECO:0000313" key="3">
    <source>
        <dbReference type="Proteomes" id="UP000050417"/>
    </source>
</evidence>
<feature type="domain" description="NAD-dependent epimerase/dehydratase" evidence="1">
    <location>
        <begin position="3"/>
        <end position="230"/>
    </location>
</feature>
<dbReference type="AlphaFoldDB" id="A0A0P6XAQ6"/>
<dbReference type="EMBL" id="LGCL01000015">
    <property type="protein sequence ID" value="KPL79219.1"/>
    <property type="molecule type" value="Genomic_DNA"/>
</dbReference>
<accession>A0A0P6XAQ6</accession>
<proteinExistence type="predicted"/>
<dbReference type="PANTHER" id="PTHR48079:SF6">
    <property type="entry name" value="NAD(P)-BINDING DOMAIN-CONTAINING PROTEIN-RELATED"/>
    <property type="match status" value="1"/>
</dbReference>
<dbReference type="Gene3D" id="3.40.50.720">
    <property type="entry name" value="NAD(P)-binding Rossmann-like Domain"/>
    <property type="match status" value="1"/>
</dbReference>
<dbReference type="RefSeq" id="WP_075061874.1">
    <property type="nucleotide sequence ID" value="NZ_LGCL01000015.1"/>
</dbReference>
<name>A0A0P6XAQ6_9CHLR</name>
<sequence length="339" mass="36639">MKALVTGSTGFIGGAICRRLVEQGVQVRAFHRETSSLKLLADLPVEHALGDLTQPETLEAAVQDVDVVFHAAALLGGREDPGRMYTVTVEGTRALLKAARKAGVRRLVYTSSVAALGVPEVSRLHPPVRGLLDENHAWNCPPAIWPYGYSKYLAELEVQKAVAGGLDAVIVNPALVFGPGDVYRKTSSVVVQVASGKLRLSVEGGVNVVHIEDVVSGHLAALEHGRRGARYILAGTNLPLPEMTRAIAELSGMPVPFVVPGRVVRLSAGLLKRLEDFLPLPVSAEMLNLAGHYFYYDGRKAQRELRLEAPLPARRALKDAYDWFVSEGVIRPRQNKAAA</sequence>
<gene>
    <name evidence="2" type="ORF">ADN00_05100</name>
</gene>
<dbReference type="InterPro" id="IPR036291">
    <property type="entry name" value="NAD(P)-bd_dom_sf"/>
</dbReference>
<organism evidence="2 3">
    <name type="scientific">Ornatilinea apprima</name>
    <dbReference type="NCBI Taxonomy" id="1134406"/>
    <lineage>
        <taxon>Bacteria</taxon>
        <taxon>Bacillati</taxon>
        <taxon>Chloroflexota</taxon>
        <taxon>Anaerolineae</taxon>
        <taxon>Anaerolineales</taxon>
        <taxon>Anaerolineaceae</taxon>
        <taxon>Ornatilinea</taxon>
    </lineage>
</organism>
<dbReference type="GO" id="GO:0005737">
    <property type="term" value="C:cytoplasm"/>
    <property type="evidence" value="ECO:0007669"/>
    <property type="project" value="TreeGrafter"/>
</dbReference>
<dbReference type="SUPFAM" id="SSF51735">
    <property type="entry name" value="NAD(P)-binding Rossmann-fold domains"/>
    <property type="match status" value="1"/>
</dbReference>
<dbReference type="GO" id="GO:0004029">
    <property type="term" value="F:aldehyde dehydrogenase (NAD+) activity"/>
    <property type="evidence" value="ECO:0007669"/>
    <property type="project" value="TreeGrafter"/>
</dbReference>
<comment type="caution">
    <text evidence="2">The sequence shown here is derived from an EMBL/GenBank/DDBJ whole genome shotgun (WGS) entry which is preliminary data.</text>
</comment>
<dbReference type="InterPro" id="IPR001509">
    <property type="entry name" value="Epimerase_deHydtase"/>
</dbReference>
<dbReference type="Proteomes" id="UP000050417">
    <property type="component" value="Unassembled WGS sequence"/>
</dbReference>
<dbReference type="PANTHER" id="PTHR48079">
    <property type="entry name" value="PROTEIN YEEZ"/>
    <property type="match status" value="1"/>
</dbReference>